<reference evidence="2 3" key="1">
    <citation type="journal article" date="2021" name="Elife">
        <title>Chloroplast acquisition without the gene transfer in kleptoplastic sea slugs, Plakobranchus ocellatus.</title>
        <authorList>
            <person name="Maeda T."/>
            <person name="Takahashi S."/>
            <person name="Yoshida T."/>
            <person name="Shimamura S."/>
            <person name="Takaki Y."/>
            <person name="Nagai Y."/>
            <person name="Toyoda A."/>
            <person name="Suzuki Y."/>
            <person name="Arimoto A."/>
            <person name="Ishii H."/>
            <person name="Satoh N."/>
            <person name="Nishiyama T."/>
            <person name="Hasebe M."/>
            <person name="Maruyama T."/>
            <person name="Minagawa J."/>
            <person name="Obokata J."/>
            <person name="Shigenobu S."/>
        </authorList>
    </citation>
    <scope>NUCLEOTIDE SEQUENCE [LARGE SCALE GENOMIC DNA]</scope>
</reference>
<evidence type="ECO:0000313" key="2">
    <source>
        <dbReference type="EMBL" id="GFS00272.1"/>
    </source>
</evidence>
<proteinExistence type="predicted"/>
<dbReference type="EMBL" id="BMAT01002154">
    <property type="protein sequence ID" value="GFS00272.1"/>
    <property type="molecule type" value="Genomic_DNA"/>
</dbReference>
<keyword evidence="3" id="KW-1185">Reference proteome</keyword>
<dbReference type="AlphaFoldDB" id="A0AAV4HQU3"/>
<feature type="region of interest" description="Disordered" evidence="1">
    <location>
        <begin position="85"/>
        <end position="104"/>
    </location>
</feature>
<feature type="compositionally biased region" description="Pro residues" evidence="1">
    <location>
        <begin position="95"/>
        <end position="104"/>
    </location>
</feature>
<evidence type="ECO:0000313" key="3">
    <source>
        <dbReference type="Proteomes" id="UP000762676"/>
    </source>
</evidence>
<gene>
    <name evidence="2" type="ORF">ElyMa_001067800</name>
</gene>
<accession>A0AAV4HQU3</accession>
<organism evidence="2 3">
    <name type="scientific">Elysia marginata</name>
    <dbReference type="NCBI Taxonomy" id="1093978"/>
    <lineage>
        <taxon>Eukaryota</taxon>
        <taxon>Metazoa</taxon>
        <taxon>Spiralia</taxon>
        <taxon>Lophotrochozoa</taxon>
        <taxon>Mollusca</taxon>
        <taxon>Gastropoda</taxon>
        <taxon>Heterobranchia</taxon>
        <taxon>Euthyneura</taxon>
        <taxon>Panpulmonata</taxon>
        <taxon>Sacoglossa</taxon>
        <taxon>Placobranchoidea</taxon>
        <taxon>Plakobranchidae</taxon>
        <taxon>Elysia</taxon>
    </lineage>
</organism>
<dbReference type="Proteomes" id="UP000762676">
    <property type="component" value="Unassembled WGS sequence"/>
</dbReference>
<sequence>MDQHASLVYLEIRTFAPSPLPLSEDLIHHEVLYLYSNDHDMTVDHCTTKCDALFDLIAGHDEAWTDKMCHYECSCQKNNNCHRVTAPHNHRTTTAPPPRTTQQA</sequence>
<protein>
    <submittedName>
        <fullName evidence="2">Uncharacterized protein</fullName>
    </submittedName>
</protein>
<name>A0AAV4HQU3_9GAST</name>
<comment type="caution">
    <text evidence="2">The sequence shown here is derived from an EMBL/GenBank/DDBJ whole genome shotgun (WGS) entry which is preliminary data.</text>
</comment>
<evidence type="ECO:0000256" key="1">
    <source>
        <dbReference type="SAM" id="MobiDB-lite"/>
    </source>
</evidence>